<keyword evidence="10" id="KW-1185">Reference proteome</keyword>
<evidence type="ECO:0000256" key="7">
    <source>
        <dbReference type="SAM" id="Phobius"/>
    </source>
</evidence>
<dbReference type="InterPro" id="IPR036890">
    <property type="entry name" value="HATPase_C_sf"/>
</dbReference>
<dbReference type="PANTHER" id="PTHR45436">
    <property type="entry name" value="SENSOR HISTIDINE KINASE YKOH"/>
    <property type="match status" value="1"/>
</dbReference>
<protein>
    <recommendedName>
        <fullName evidence="2">histidine kinase</fullName>
        <ecNumber evidence="2">2.7.13.3</ecNumber>
    </recommendedName>
</protein>
<evidence type="ECO:0000256" key="6">
    <source>
        <dbReference type="SAM" id="MobiDB-lite"/>
    </source>
</evidence>
<dbReference type="InterPro" id="IPR013587">
    <property type="entry name" value="Nitrate/nitrite_sensing"/>
</dbReference>
<evidence type="ECO:0000256" key="1">
    <source>
        <dbReference type="ARBA" id="ARBA00000085"/>
    </source>
</evidence>
<dbReference type="EMBL" id="CP074371">
    <property type="protein sequence ID" value="QVI19303.1"/>
    <property type="molecule type" value="Genomic_DNA"/>
</dbReference>
<dbReference type="GO" id="GO:0016301">
    <property type="term" value="F:kinase activity"/>
    <property type="evidence" value="ECO:0007669"/>
    <property type="project" value="UniProtKB-KW"/>
</dbReference>
<dbReference type="InterPro" id="IPR003594">
    <property type="entry name" value="HATPase_dom"/>
</dbReference>
<dbReference type="SMART" id="SM00387">
    <property type="entry name" value="HATPase_c"/>
    <property type="match status" value="1"/>
</dbReference>
<evidence type="ECO:0000259" key="8">
    <source>
        <dbReference type="SMART" id="SM00387"/>
    </source>
</evidence>
<keyword evidence="7" id="KW-0472">Membrane</keyword>
<evidence type="ECO:0000313" key="10">
    <source>
        <dbReference type="Proteomes" id="UP000683310"/>
    </source>
</evidence>
<keyword evidence="7" id="KW-0812">Transmembrane</keyword>
<keyword evidence="5 9" id="KW-0418">Kinase</keyword>
<feature type="region of interest" description="Disordered" evidence="6">
    <location>
        <begin position="767"/>
        <end position="874"/>
    </location>
</feature>
<dbReference type="Pfam" id="PF08376">
    <property type="entry name" value="NIT"/>
    <property type="match status" value="1"/>
</dbReference>
<dbReference type="Gene3D" id="6.10.340.10">
    <property type="match status" value="1"/>
</dbReference>
<accession>A0ABX8CH78</accession>
<dbReference type="PANTHER" id="PTHR45436:SF5">
    <property type="entry name" value="SENSOR HISTIDINE KINASE TRCS"/>
    <property type="match status" value="1"/>
</dbReference>
<evidence type="ECO:0000313" key="9">
    <source>
        <dbReference type="EMBL" id="QVI19303.1"/>
    </source>
</evidence>
<sequence length="874" mass="93535">MFRARLGVRTRVLAIALVPSLALLAIGVGGAGYLVVESKHAREWADALSAAGTPTGEVIAAVEQERQLSLAQMSGADDANPKALAQARTRLDNALLGMAPVSASMKQNGPESVTGDVGGFLTLTRQLAGLRTGIDTNSVSVSDTYYFYGKVLEFIWIGTRIVADHAPNATVAMETLNGLQIVQSAEMLSREAAVAEVLLAGGALPPELAIEFSRVAGTYRVNLGVLAGGDGGSGNTDMQALMNDPDWTKIVMMENVLISRALDPMTLPPAKPGTPPVVAPLTFTPQEWRDTVSRLTTQVLKLWEKNSKHNERAAAEVADTDARNSALVGGAMVSVSALAFLVSLILANRIIRRLKGLRNETLELADERLPEIMAKLRDGRPLDADEEKAILDFGHDEIGQVAKAFTHAHASAVTAAITEARTREGVKAMFLNIAHRSQVIVHRQLEILDAAESKQEDPALLDIYFRLDHLATRERRNAENLIILAGGQPGRQWRNPVQLLEIVRSSVGETADYTRVKIARLPDISIVGSAVADLVHLLAELVDNAAHFSPPQSQVEVRGNVVGKGVAIEIIDQGMGMPEEELTRINAVLREAPDFGVAMLPDDFRLGRFVVAQLAARHGISVRLTESDYGGVRAIVLVPTSLTVQASGRTGEMPVCAASARDRRAVRGLGRGGRAAATACRTGGSALDDLELRTAPAVLRHPARDRAAGHPGRAAARTLRSVDRFVRRAHQRVRPDHRFVHAAHHHVRPDHHRFAGAAGHVLRGGDAVRPADQSAAGAAERSVAGPAEYPDPAGRKRVPGSRTRAVPLHWLRRPARAPATAPAGKSRTGIGAGTADPRVGGPGHPHGRAGPRPFLRHRKRNQAGPPGRPRFVRA</sequence>
<dbReference type="EC" id="2.7.13.3" evidence="2"/>
<evidence type="ECO:0000256" key="2">
    <source>
        <dbReference type="ARBA" id="ARBA00012438"/>
    </source>
</evidence>
<feature type="transmembrane region" description="Helical" evidence="7">
    <location>
        <begin position="12"/>
        <end position="36"/>
    </location>
</feature>
<evidence type="ECO:0000256" key="3">
    <source>
        <dbReference type="ARBA" id="ARBA00022553"/>
    </source>
</evidence>
<comment type="catalytic activity">
    <reaction evidence="1">
        <text>ATP + protein L-histidine = ADP + protein N-phospho-L-histidine.</text>
        <dbReference type="EC" id="2.7.13.3"/>
    </reaction>
</comment>
<proteinExistence type="predicted"/>
<feature type="compositionally biased region" description="Basic residues" evidence="6">
    <location>
        <begin position="845"/>
        <end position="861"/>
    </location>
</feature>
<dbReference type="Pfam" id="PF02518">
    <property type="entry name" value="HATPase_c"/>
    <property type="match status" value="1"/>
</dbReference>
<dbReference type="Proteomes" id="UP000683310">
    <property type="component" value="Chromosome"/>
</dbReference>
<evidence type="ECO:0000256" key="5">
    <source>
        <dbReference type="ARBA" id="ARBA00022777"/>
    </source>
</evidence>
<keyword evidence="7" id="KW-1133">Transmembrane helix</keyword>
<organism evidence="9 10">
    <name type="scientific">Nocardia tengchongensis</name>
    <dbReference type="NCBI Taxonomy" id="2055889"/>
    <lineage>
        <taxon>Bacteria</taxon>
        <taxon>Bacillati</taxon>
        <taxon>Actinomycetota</taxon>
        <taxon>Actinomycetes</taxon>
        <taxon>Mycobacteriales</taxon>
        <taxon>Nocardiaceae</taxon>
        <taxon>Nocardia</taxon>
    </lineage>
</organism>
<dbReference type="SUPFAM" id="SSF55874">
    <property type="entry name" value="ATPase domain of HSP90 chaperone/DNA topoisomerase II/histidine kinase"/>
    <property type="match status" value="1"/>
</dbReference>
<keyword evidence="4" id="KW-0808">Transferase</keyword>
<feature type="domain" description="Histidine kinase/HSP90-like ATPase" evidence="8">
    <location>
        <begin position="529"/>
        <end position="642"/>
    </location>
</feature>
<dbReference type="InterPro" id="IPR050428">
    <property type="entry name" value="TCS_sensor_his_kinase"/>
</dbReference>
<evidence type="ECO:0000256" key="4">
    <source>
        <dbReference type="ARBA" id="ARBA00022679"/>
    </source>
</evidence>
<dbReference type="Gene3D" id="3.30.565.10">
    <property type="entry name" value="Histidine kinase-like ATPase, C-terminal domain"/>
    <property type="match status" value="1"/>
</dbReference>
<gene>
    <name evidence="9" type="ORF">KHQ06_23095</name>
</gene>
<keyword evidence="3" id="KW-0597">Phosphoprotein</keyword>
<reference evidence="9 10" key="1">
    <citation type="submission" date="2021-04" db="EMBL/GenBank/DDBJ databases">
        <title>Nocardia tengchongensis.</title>
        <authorList>
            <person name="Zhuang k."/>
            <person name="Ran Y."/>
            <person name="Li W."/>
        </authorList>
    </citation>
    <scope>NUCLEOTIDE SEQUENCE [LARGE SCALE GENOMIC DNA]</scope>
    <source>
        <strain evidence="9 10">CFH S0057</strain>
    </source>
</reference>
<name>A0ABX8CH78_9NOCA</name>
<dbReference type="CDD" id="cd00075">
    <property type="entry name" value="HATPase"/>
    <property type="match status" value="1"/>
</dbReference>